<evidence type="ECO:0000256" key="4">
    <source>
        <dbReference type="ARBA" id="ARBA00022833"/>
    </source>
</evidence>
<feature type="region of interest" description="Disordered" evidence="7">
    <location>
        <begin position="32"/>
        <end position="53"/>
    </location>
</feature>
<sequence>MSSITPPSLTQALNGAIPSGYPSKSEYVYSFSDDEEEIVSDDPPWYNAPRDNLQPALPEDILKKHKDFDVCTAVESMGISSPLSTSSKDTPSSSSCLSSEYESSLRKSVTNAYEETPPSPVSFSTASSTKSSPKRPTNTSQTQPQSTKKVKFGVSSPHRIKHQIGRFSSYSQPQTDRSTQSSRRDSLTTFKADFDDHEDDGLSPLLRAAKKGNLHRLKYYLDDRTTNITERDPIHKQNALHLAVRYGHMECVQILCDKKYRKLLIDAVDARLNTPLHLAAAKSRRITRFLLEHANASVFKVNSRGHTPLVAHILTARKDDPAITDLLLQYGSNPKVFVSDSSTVHAALDHDLFEIACRLVEYGARMDVKDAKNRTVFDRVNRKRLRRMIGHISHPPVWVPDLDRKECMICTRRFSRFHVGIRRHHCRHCGRLCCGQCTQTTVDSEHFPEPIRLSICKRNKYDGLTAERVCKTCNIVVQERRQSTEQKPPAANFVQTVLGCVWDEMHEERPKDARKSITRRNTILGSSSQDSRWAKWTRSTNS</sequence>
<keyword evidence="2" id="KW-0677">Repeat</keyword>
<keyword evidence="1" id="KW-0479">Metal-binding</keyword>
<reference evidence="9" key="2">
    <citation type="submission" date="2011-02" db="EMBL/GenBank/DDBJ databases">
        <authorList>
            <person name="MacLean D."/>
        </authorList>
    </citation>
    <scope>NUCLEOTIDE SEQUENCE</scope>
</reference>
<feature type="region of interest" description="Disordered" evidence="7">
    <location>
        <begin position="511"/>
        <end position="542"/>
    </location>
</feature>
<dbReference type="GO" id="GO:0008270">
    <property type="term" value="F:zinc ion binding"/>
    <property type="evidence" value="ECO:0007669"/>
    <property type="project" value="UniProtKB-KW"/>
</dbReference>
<dbReference type="SUPFAM" id="SSF57903">
    <property type="entry name" value="FYVE/PHD zinc finger"/>
    <property type="match status" value="1"/>
</dbReference>
<dbReference type="Gene3D" id="3.30.40.10">
    <property type="entry name" value="Zinc/RING finger domain, C3HC4 (zinc finger)"/>
    <property type="match status" value="1"/>
</dbReference>
<reference evidence="9" key="1">
    <citation type="journal article" date="2011" name="PLoS Biol.">
        <title>Gene gain and loss during evolution of obligate parasitism in the white rust pathogen of Arabidopsis thaliana.</title>
        <authorList>
            <person name="Kemen E."/>
            <person name="Gardiner A."/>
            <person name="Schultz-Larsen T."/>
            <person name="Kemen A.C."/>
            <person name="Balmuth A.L."/>
            <person name="Robert-Seilaniantz A."/>
            <person name="Bailey K."/>
            <person name="Holub E."/>
            <person name="Studholme D.J."/>
            <person name="Maclean D."/>
            <person name="Jones J.D."/>
        </authorList>
    </citation>
    <scope>NUCLEOTIDE SEQUENCE</scope>
</reference>
<feature type="compositionally biased region" description="Polar residues" evidence="7">
    <location>
        <begin position="519"/>
        <end position="542"/>
    </location>
</feature>
<feature type="region of interest" description="Disordered" evidence="7">
    <location>
        <begin position="79"/>
        <end position="185"/>
    </location>
</feature>
<accession>F0WNK5</accession>
<feature type="compositionally biased region" description="Low complexity" evidence="7">
    <location>
        <begin position="171"/>
        <end position="181"/>
    </location>
</feature>
<dbReference type="Pfam" id="PF12796">
    <property type="entry name" value="Ank_2"/>
    <property type="match status" value="1"/>
</dbReference>
<dbReference type="InterPro" id="IPR002110">
    <property type="entry name" value="Ankyrin_rpt"/>
</dbReference>
<dbReference type="PANTHER" id="PTHR24198:SF165">
    <property type="entry name" value="ANKYRIN REPEAT-CONTAINING PROTEIN-RELATED"/>
    <property type="match status" value="1"/>
</dbReference>
<protein>
    <submittedName>
        <fullName evidence="9">GPNloop GTPase putative</fullName>
    </submittedName>
</protein>
<proteinExistence type="predicted"/>
<dbReference type="InterPro" id="IPR013083">
    <property type="entry name" value="Znf_RING/FYVE/PHD"/>
</dbReference>
<evidence type="ECO:0000256" key="2">
    <source>
        <dbReference type="ARBA" id="ARBA00022737"/>
    </source>
</evidence>
<gene>
    <name evidence="9" type="primary">AlNc14C172G8028</name>
    <name evidence="9" type="ORF">ALNC14_090390</name>
</gene>
<keyword evidence="4" id="KW-0862">Zinc</keyword>
<dbReference type="InterPro" id="IPR000306">
    <property type="entry name" value="Znf_FYVE"/>
</dbReference>
<keyword evidence="3 6" id="KW-0863">Zinc-finger</keyword>
<dbReference type="Gene3D" id="1.25.40.20">
    <property type="entry name" value="Ankyrin repeat-containing domain"/>
    <property type="match status" value="1"/>
</dbReference>
<dbReference type="InterPro" id="IPR011011">
    <property type="entry name" value="Znf_FYVE_PHD"/>
</dbReference>
<dbReference type="HOGENOM" id="CLU_011254_1_0_1"/>
<evidence type="ECO:0000256" key="5">
    <source>
        <dbReference type="ARBA" id="ARBA00023043"/>
    </source>
</evidence>
<dbReference type="AlphaFoldDB" id="F0WNK5"/>
<dbReference type="PROSITE" id="PS50178">
    <property type="entry name" value="ZF_FYVE"/>
    <property type="match status" value="1"/>
</dbReference>
<evidence type="ECO:0000256" key="3">
    <source>
        <dbReference type="ARBA" id="ARBA00022771"/>
    </source>
</evidence>
<dbReference type="Pfam" id="PF01363">
    <property type="entry name" value="FYVE"/>
    <property type="match status" value="1"/>
</dbReference>
<dbReference type="InterPro" id="IPR017455">
    <property type="entry name" value="Znf_FYVE-rel"/>
</dbReference>
<organism evidence="9">
    <name type="scientific">Albugo laibachii Nc14</name>
    <dbReference type="NCBI Taxonomy" id="890382"/>
    <lineage>
        <taxon>Eukaryota</taxon>
        <taxon>Sar</taxon>
        <taxon>Stramenopiles</taxon>
        <taxon>Oomycota</taxon>
        <taxon>Peronosporomycetes</taxon>
        <taxon>Albuginales</taxon>
        <taxon>Albuginaceae</taxon>
        <taxon>Albugo</taxon>
    </lineage>
</organism>
<dbReference type="SMART" id="SM00248">
    <property type="entry name" value="ANK"/>
    <property type="match status" value="5"/>
</dbReference>
<feature type="compositionally biased region" description="Low complexity" evidence="7">
    <location>
        <begin position="121"/>
        <end position="147"/>
    </location>
</feature>
<evidence type="ECO:0000256" key="1">
    <source>
        <dbReference type="ARBA" id="ARBA00022723"/>
    </source>
</evidence>
<dbReference type="PANTHER" id="PTHR24198">
    <property type="entry name" value="ANKYRIN REPEAT AND PROTEIN KINASE DOMAIN-CONTAINING PROTEIN"/>
    <property type="match status" value="1"/>
</dbReference>
<feature type="compositionally biased region" description="Low complexity" evidence="7">
    <location>
        <begin position="80"/>
        <end position="102"/>
    </location>
</feature>
<dbReference type="SMART" id="SM00064">
    <property type="entry name" value="FYVE"/>
    <property type="match status" value="1"/>
</dbReference>
<keyword evidence="5" id="KW-0040">ANK repeat</keyword>
<evidence type="ECO:0000256" key="7">
    <source>
        <dbReference type="SAM" id="MobiDB-lite"/>
    </source>
</evidence>
<evidence type="ECO:0000313" key="9">
    <source>
        <dbReference type="EMBL" id="CCA22896.1"/>
    </source>
</evidence>
<evidence type="ECO:0000256" key="6">
    <source>
        <dbReference type="PROSITE-ProRule" id="PRU00091"/>
    </source>
</evidence>
<dbReference type="InterPro" id="IPR036770">
    <property type="entry name" value="Ankyrin_rpt-contain_sf"/>
</dbReference>
<feature type="domain" description="FYVE-type" evidence="8">
    <location>
        <begin position="401"/>
        <end position="478"/>
    </location>
</feature>
<evidence type="ECO:0000259" key="8">
    <source>
        <dbReference type="PROSITE" id="PS50178"/>
    </source>
</evidence>
<name>F0WNK5_9STRA</name>
<dbReference type="EMBL" id="FR824217">
    <property type="protein sequence ID" value="CCA22896.1"/>
    <property type="molecule type" value="Genomic_DNA"/>
</dbReference>
<dbReference type="SUPFAM" id="SSF48403">
    <property type="entry name" value="Ankyrin repeat"/>
    <property type="match status" value="1"/>
</dbReference>